<feature type="domain" description="Prephenate/arogenate dehydrogenase" evidence="5">
    <location>
        <begin position="4"/>
        <end position="281"/>
    </location>
</feature>
<dbReference type="PANTHER" id="PTHR21363:SF0">
    <property type="entry name" value="PREPHENATE DEHYDROGENASE [NADP(+)]"/>
    <property type="match status" value="1"/>
</dbReference>
<organism evidence="6 7">
    <name type="scientific">Alicyclobacillus sendaiensis PA2</name>
    <dbReference type="NCBI Taxonomy" id="3029425"/>
    <lineage>
        <taxon>Bacteria</taxon>
        <taxon>Bacillati</taxon>
        <taxon>Bacillota</taxon>
        <taxon>Bacilli</taxon>
        <taxon>Bacillales</taxon>
        <taxon>Alicyclobacillaceae</taxon>
        <taxon>Alicyclobacillus</taxon>
    </lineage>
</organism>
<proteinExistence type="inferred from homology"/>
<evidence type="ECO:0000256" key="1">
    <source>
        <dbReference type="ARBA" id="ARBA00007964"/>
    </source>
</evidence>
<dbReference type="InterPro" id="IPR003099">
    <property type="entry name" value="Prephen_DH"/>
</dbReference>
<dbReference type="RefSeq" id="WP_283204209.1">
    <property type="nucleotide sequence ID" value="NZ_JASGCB010000021.1"/>
</dbReference>
<dbReference type="EMBL" id="JASGCB010000021">
    <property type="protein sequence ID" value="MDI9260767.1"/>
    <property type="molecule type" value="Genomic_DNA"/>
</dbReference>
<comment type="similarity">
    <text evidence="1">Belongs to the prephenate/arogenate dehydrogenase family.</text>
</comment>
<reference evidence="6 7" key="1">
    <citation type="submission" date="2023-04" db="EMBL/GenBank/DDBJ databases">
        <title>A. sendaiensis sub sp. chiapanensis a novel subspecie with specific adaptation in bacterial cell wall isolated from an active volcano.</title>
        <authorList>
            <person name="Alvarez Gutierrez P.E."/>
            <person name="Ortiz Cortes L.Y."/>
        </authorList>
    </citation>
    <scope>NUCLEOTIDE SEQUENCE [LARGE SCALE GENOMIC DNA]</scope>
    <source>
        <strain evidence="6 7">PA2</strain>
    </source>
</reference>
<dbReference type="InterPro" id="IPR050812">
    <property type="entry name" value="Preph/Arog_dehydrog"/>
</dbReference>
<dbReference type="InterPro" id="IPR046825">
    <property type="entry name" value="PDH_C"/>
</dbReference>
<gene>
    <name evidence="6" type="ORF">QID03_11385</name>
</gene>
<dbReference type="Gene3D" id="1.10.3660.10">
    <property type="entry name" value="6-phosphogluconate dehydrogenase C-terminal like domain"/>
    <property type="match status" value="1"/>
</dbReference>
<sequence>MALKRVLIVGAGLIGGSMGLALSRRMPHLDVDAMEVNAAYREQAAQLGAFRRVWHALDSAPSDYDLAVLAVPVDAAVHLLPRVRGKATWVMDVCSVKRPIVEAMDRVLAGSRGVPSHPMAGKAQPGPIGAEESLFEGRPWIFLDTHRPPAEIEELVRSLGARVVWVPDADHHDRLMADASHGIHLASQCAVLAAEMDHSAIAEVAGPAFWDVTRLASSPSEFWVQTLSANRDHVIAWLRRFESAARAFRAALEQNDAAEVRILLEEAKRRRARADAARNTN</sequence>
<keyword evidence="7" id="KW-1185">Reference proteome</keyword>
<comment type="caution">
    <text evidence="6">The sequence shown here is derived from an EMBL/GenBank/DDBJ whole genome shotgun (WGS) entry which is preliminary data.</text>
</comment>
<dbReference type="InterPro" id="IPR046826">
    <property type="entry name" value="PDH_N"/>
</dbReference>
<evidence type="ECO:0000256" key="3">
    <source>
        <dbReference type="ARBA" id="ARBA00029440"/>
    </source>
</evidence>
<evidence type="ECO:0000256" key="4">
    <source>
        <dbReference type="SAM" id="Coils"/>
    </source>
</evidence>
<dbReference type="Gene3D" id="3.40.50.720">
    <property type="entry name" value="NAD(P)-binding Rossmann-like Domain"/>
    <property type="match status" value="1"/>
</dbReference>
<evidence type="ECO:0000256" key="2">
    <source>
        <dbReference type="ARBA" id="ARBA00023002"/>
    </source>
</evidence>
<evidence type="ECO:0000259" key="5">
    <source>
        <dbReference type="PROSITE" id="PS51176"/>
    </source>
</evidence>
<dbReference type="Pfam" id="PF20463">
    <property type="entry name" value="PDH_C"/>
    <property type="match status" value="1"/>
</dbReference>
<dbReference type="Pfam" id="PF02153">
    <property type="entry name" value="PDH_N"/>
    <property type="match status" value="1"/>
</dbReference>
<dbReference type="InterPro" id="IPR036291">
    <property type="entry name" value="NAD(P)-bd_dom_sf"/>
</dbReference>
<dbReference type="Proteomes" id="UP001529245">
    <property type="component" value="Unassembled WGS sequence"/>
</dbReference>
<protein>
    <submittedName>
        <fullName evidence="6">Prephenate dehydrogenase</fullName>
    </submittedName>
</protein>
<dbReference type="PROSITE" id="PS51176">
    <property type="entry name" value="PDH_ADH"/>
    <property type="match status" value="1"/>
</dbReference>
<keyword evidence="4" id="KW-0175">Coiled coil</keyword>
<evidence type="ECO:0000313" key="7">
    <source>
        <dbReference type="Proteomes" id="UP001529245"/>
    </source>
</evidence>
<dbReference type="PANTHER" id="PTHR21363">
    <property type="entry name" value="PREPHENATE DEHYDROGENASE"/>
    <property type="match status" value="1"/>
</dbReference>
<dbReference type="SUPFAM" id="SSF51735">
    <property type="entry name" value="NAD(P)-binding Rossmann-fold domains"/>
    <property type="match status" value="1"/>
</dbReference>
<evidence type="ECO:0000313" key="6">
    <source>
        <dbReference type="EMBL" id="MDI9260767.1"/>
    </source>
</evidence>
<name>A0ABT6Y0F9_ALISE</name>
<feature type="coiled-coil region" evidence="4">
    <location>
        <begin position="250"/>
        <end position="277"/>
    </location>
</feature>
<dbReference type="InterPro" id="IPR008927">
    <property type="entry name" value="6-PGluconate_DH-like_C_sf"/>
</dbReference>
<accession>A0ABT6Y0F9</accession>
<keyword evidence="2" id="KW-0560">Oxidoreductase</keyword>
<comment type="pathway">
    <text evidence="3">Amino-acid biosynthesis.</text>
</comment>
<dbReference type="SUPFAM" id="SSF48179">
    <property type="entry name" value="6-phosphogluconate dehydrogenase C-terminal domain-like"/>
    <property type="match status" value="1"/>
</dbReference>